<evidence type="ECO:0000259" key="4">
    <source>
        <dbReference type="SMART" id="SM00062"/>
    </source>
</evidence>
<keyword evidence="8" id="KW-1185">Reference proteome</keyword>
<gene>
    <name evidence="5" type="ORF">JHC10_05425</name>
    <name evidence="6" type="ORF">JHC11_02265</name>
</gene>
<evidence type="ECO:0000313" key="6">
    <source>
        <dbReference type="EMBL" id="MBJ7314829.1"/>
    </source>
</evidence>
<dbReference type="EMBL" id="JAEMOS010000015">
    <property type="protein sequence ID" value="MBJ7266385.1"/>
    <property type="molecule type" value="Genomic_DNA"/>
</dbReference>
<accession>A0A8I1G330</accession>
<dbReference type="EMBL" id="JAEMOP010000002">
    <property type="protein sequence ID" value="MBJ7314829.1"/>
    <property type="molecule type" value="Genomic_DNA"/>
</dbReference>
<dbReference type="PANTHER" id="PTHR35936:SF32">
    <property type="entry name" value="MEMBRANE-BOUND LYTIC MUREIN TRANSGLYCOSYLASE F"/>
    <property type="match status" value="1"/>
</dbReference>
<evidence type="ECO:0000256" key="2">
    <source>
        <dbReference type="ARBA" id="ARBA00022729"/>
    </source>
</evidence>
<comment type="caution">
    <text evidence="6">The sequence shown here is derived from an EMBL/GenBank/DDBJ whole genome shotgun (WGS) entry which is preliminary data.</text>
</comment>
<dbReference type="Proteomes" id="UP000621390">
    <property type="component" value="Unassembled WGS sequence"/>
</dbReference>
<keyword evidence="2 3" id="KW-0732">Signal</keyword>
<evidence type="ECO:0000313" key="7">
    <source>
        <dbReference type="Proteomes" id="UP000621390"/>
    </source>
</evidence>
<feature type="domain" description="Solute-binding protein family 3/N-terminal" evidence="4">
    <location>
        <begin position="23"/>
        <end position="243"/>
    </location>
</feature>
<dbReference type="RefSeq" id="WP_054490531.1">
    <property type="nucleotide sequence ID" value="NZ_FPBE01000008.1"/>
</dbReference>
<dbReference type="SUPFAM" id="SSF53850">
    <property type="entry name" value="Periplasmic binding protein-like II"/>
    <property type="match status" value="1"/>
</dbReference>
<protein>
    <submittedName>
        <fullName evidence="6">Transporter substrate-binding domain-containing protein</fullName>
    </submittedName>
</protein>
<comment type="similarity">
    <text evidence="1">Belongs to the bacterial solute-binding protein 3 family.</text>
</comment>
<dbReference type="AlphaFoldDB" id="A0A8I1G330"/>
<evidence type="ECO:0000256" key="1">
    <source>
        <dbReference type="ARBA" id="ARBA00010333"/>
    </source>
</evidence>
<dbReference type="CDD" id="cd13704">
    <property type="entry name" value="PBP2_HisK"/>
    <property type="match status" value="1"/>
</dbReference>
<dbReference type="InterPro" id="IPR001638">
    <property type="entry name" value="Solute-binding_3/MltF_N"/>
</dbReference>
<name>A0A8I1G330_9GAMM</name>
<dbReference type="SMART" id="SM00062">
    <property type="entry name" value="PBPb"/>
    <property type="match status" value="1"/>
</dbReference>
<sequence>MRLLPTFFAAASLSFTLVADSLAEEAGMATGYPPFQFSQDGEPAGFDVDVVRAVFNYLGKDLNLHQYDWDNVVSLLRYGELDLAIGMESTEARQAYFDFSQPYYHRLATLFVLDQESSPESVRKLVSKRISGDRHSVLEQYLTELGLHNAIRIQQADSKKEAMTQLAIGEVEAVIMPEKVGLYLADEIGVNVRILWQPQIRVPVSFAVKTNNTELLGHINRALQHLEDSGELDDIRQRWNIQRWVTSHIPH</sequence>
<dbReference type="Pfam" id="PF00497">
    <property type="entry name" value="SBP_bac_3"/>
    <property type="match status" value="1"/>
</dbReference>
<dbReference type="OrthoDB" id="9768183at2"/>
<dbReference type="Gene3D" id="3.40.190.10">
    <property type="entry name" value="Periplasmic binding protein-like II"/>
    <property type="match status" value="2"/>
</dbReference>
<feature type="chain" id="PRO_5034724632" evidence="3">
    <location>
        <begin position="20"/>
        <end position="251"/>
    </location>
</feature>
<feature type="signal peptide" evidence="3">
    <location>
        <begin position="1"/>
        <end position="19"/>
    </location>
</feature>
<evidence type="ECO:0000256" key="3">
    <source>
        <dbReference type="SAM" id="SignalP"/>
    </source>
</evidence>
<dbReference type="PANTHER" id="PTHR35936">
    <property type="entry name" value="MEMBRANE-BOUND LYTIC MUREIN TRANSGLYCOSYLASE F"/>
    <property type="match status" value="1"/>
</dbReference>
<evidence type="ECO:0000313" key="5">
    <source>
        <dbReference type="EMBL" id="MBJ7266385.1"/>
    </source>
</evidence>
<organism evidence="6 7">
    <name type="scientific">Idiomarina abyssalis</name>
    <dbReference type="NCBI Taxonomy" id="86102"/>
    <lineage>
        <taxon>Bacteria</taxon>
        <taxon>Pseudomonadati</taxon>
        <taxon>Pseudomonadota</taxon>
        <taxon>Gammaproteobacteria</taxon>
        <taxon>Alteromonadales</taxon>
        <taxon>Idiomarinaceae</taxon>
        <taxon>Idiomarina</taxon>
    </lineage>
</organism>
<reference evidence="6 8" key="1">
    <citation type="submission" date="2020-09" db="EMBL/GenBank/DDBJ databases">
        <title>Draft Genomes of Bacterial Isolates from North Pond Shallow Sediments.</title>
        <authorList>
            <person name="Kiel Reese B."/>
            <person name="Mullis M."/>
            <person name="Weisend R.E."/>
        </authorList>
    </citation>
    <scope>NUCLEOTIDE SEQUENCE</scope>
    <source>
        <strain evidence="6">KJE-2</strain>
        <strain evidence="5 8">KJE-3</strain>
    </source>
</reference>
<dbReference type="Proteomes" id="UP000655994">
    <property type="component" value="Unassembled WGS sequence"/>
</dbReference>
<proteinExistence type="inferred from homology"/>
<evidence type="ECO:0000313" key="8">
    <source>
        <dbReference type="Proteomes" id="UP000655994"/>
    </source>
</evidence>